<gene>
    <name evidence="1" type="ORF">AYL44_01185</name>
</gene>
<reference evidence="1 2" key="1">
    <citation type="submission" date="2016-02" db="EMBL/GenBank/DDBJ databases">
        <authorList>
            <person name="Wen L."/>
            <person name="He K."/>
            <person name="Yang H."/>
        </authorList>
    </citation>
    <scope>NUCLEOTIDE SEQUENCE [LARGE SCALE GENOMIC DNA]</scope>
    <source>
        <strain evidence="1 2">CD11_3</strain>
    </source>
</reference>
<dbReference type="AlphaFoldDB" id="A0A177KD37"/>
<dbReference type="EMBL" id="LSTV01000001">
    <property type="protein sequence ID" value="OAH50926.1"/>
    <property type="molecule type" value="Genomic_DNA"/>
</dbReference>
<comment type="caution">
    <text evidence="1">The sequence shown here is derived from an EMBL/GenBank/DDBJ whole genome shotgun (WGS) entry which is preliminary data.</text>
</comment>
<organism evidence="1 2">
    <name type="scientific">Microbacterium oleivorans</name>
    <dbReference type="NCBI Taxonomy" id="273677"/>
    <lineage>
        <taxon>Bacteria</taxon>
        <taxon>Bacillati</taxon>
        <taxon>Actinomycetota</taxon>
        <taxon>Actinomycetes</taxon>
        <taxon>Micrococcales</taxon>
        <taxon>Microbacteriaceae</taxon>
        <taxon>Microbacterium</taxon>
    </lineage>
</organism>
<protein>
    <submittedName>
        <fullName evidence="1">Uncharacterized protein</fullName>
    </submittedName>
</protein>
<sequence>MSPLDTDLSAPAVASNSFILVPHTVTDLEDFTENHPTYLVSVYEEPERAAALWRERLRRNSYGDEGYVALEHYGRNLIAGDLWDHVGGIWSNLVDAIGSFLDHGAAETSFPGQPAPILLRRVRQTTLLTINTETSVVDPATFFPGVLDEAERYFQWVAENIGENVSGPLQAIARIRGRLRDSPKRTGTQLY</sequence>
<dbReference type="RefSeq" id="WP_064001440.1">
    <property type="nucleotide sequence ID" value="NZ_LSTV01000001.1"/>
</dbReference>
<evidence type="ECO:0000313" key="2">
    <source>
        <dbReference type="Proteomes" id="UP000076998"/>
    </source>
</evidence>
<evidence type="ECO:0000313" key="1">
    <source>
        <dbReference type="EMBL" id="OAH50926.1"/>
    </source>
</evidence>
<dbReference type="OrthoDB" id="4965689at2"/>
<dbReference type="Proteomes" id="UP000076998">
    <property type="component" value="Unassembled WGS sequence"/>
</dbReference>
<name>A0A177KD37_9MICO</name>
<accession>A0A177KD37</accession>
<proteinExistence type="predicted"/>